<keyword evidence="4" id="KW-0256">Endoplasmic reticulum</keyword>
<proteinExistence type="predicted"/>
<dbReference type="SUPFAM" id="SSF52540">
    <property type="entry name" value="P-loop containing nucleoside triphosphate hydrolases"/>
    <property type="match status" value="1"/>
</dbReference>
<evidence type="ECO:0000256" key="5">
    <source>
        <dbReference type="ARBA" id="ARBA00023128"/>
    </source>
</evidence>
<dbReference type="InterPro" id="IPR027417">
    <property type="entry name" value="P-loop_NTPase"/>
</dbReference>
<reference evidence="8 9" key="1">
    <citation type="submission" date="2024-09" db="EMBL/GenBank/DDBJ databases">
        <title>Chromosome-scale assembly of Riccia fluitans.</title>
        <authorList>
            <person name="Paukszto L."/>
            <person name="Sawicki J."/>
            <person name="Karawczyk K."/>
            <person name="Piernik-Szablinska J."/>
            <person name="Szczecinska M."/>
            <person name="Mazdziarz M."/>
        </authorList>
    </citation>
    <scope>NUCLEOTIDE SEQUENCE [LARGE SCALE GENOMIC DNA]</scope>
    <source>
        <strain evidence="8">Rf_01</strain>
        <tissue evidence="8">Aerial parts of the thallus</tissue>
    </source>
</reference>
<keyword evidence="9" id="KW-1185">Reference proteome</keyword>
<comment type="subcellular location">
    <subcellularLocation>
        <location evidence="2">Endoplasmic reticulum</location>
    </subcellularLocation>
    <subcellularLocation>
        <location evidence="3">Membrane</location>
    </subcellularLocation>
    <subcellularLocation>
        <location evidence="1">Mitochondrion</location>
    </subcellularLocation>
</comment>
<dbReference type="InterPro" id="IPR052374">
    <property type="entry name" value="SERAC1"/>
</dbReference>
<sequence>MHQDDKHGRLDMFATAEMILDNLSLAGIGQSRKNPVILIGQDIGGLVLKETCLRANSGARQDQRKMMFLQQLKGIFYFSTPHLGLDHEMHYWDPACQAQLMKQRLADPEKQVVVLWGDAGTGKSSVTKYLALQYDMETGPNSEFWDGVFYIECGREAELLPILRGILREMRIEEKGISTTEDVDLFCYHLRKTLRSLNALFILDDVWEDQRKRLVEKVIVQGATKVKYLFTSQQSLGWRGYDICRIENITLQTAKEIMAKQIGHCRGHYSSHRLSSTGPGNGVYGSKNHWGQMAPSEWKKVKRNLQFYLSDYKEAVVTFGESYPRSVFAAMKLGVRVLLEDQAKVKLFQLLCILALFESPFPQKLPLLLLLWAESELSMNFTVLVEELEGRGFVQTLSTDTQFQFAFDWFPATGLPASGLLALGLSASGLLKLHCLRQYFILRLIYEGSTSTFSESDLAFRKSMDAVKAQILPFLSGNGGGQSPEVEDSVTNVDTASISGNLLAVYGVEYIRQKALSSQLLPTGLLSVYVERHYLWLLIMDTEEDIDSTILRSLGKVVREYILEYEIDDDGMSNLISQGNYGALLYFVLCRQYIIATQAQNHDVVGWRSYPKSMRAMVQTFRLISKLEESRHKKGRRASNVIIDFQQNILVGAVSDMWEFGEGFHYTRYAMIAFRCYTVLFSSIRSYLFSMKSLIPMLTDTIERQTPLQMEALAVLQILAANDREGVALAAWPDLSRVLSALLPRTEPRGIQEPELVMDVHRAALIVFLLLGHRLEYAKNQNGVAGMIDAKFSPMMNGGEFHHLDMENSYGGVEAEKINSILKCIIDPAEHDSVLSLDGEWYGVYLYGVDRSAPRDGPFRLKMETVRSSDEHISATGKGKDAIGNFDLKGHLFREADFKKLVFRKKYVSGNNTRGKIEGGWGWSYEGIVEAGYRIVSGTWGDVSGTHVLIKLENIGKSEDKKKKKIVRVEDVGSERSFDIREHVFQGASLKTGASEEGEVFVKEGLQRRGKSSLRPHCRNKSNWPSKISLRLRMRQKRMTSNPPIPEYVPVALYDLFFKLFREKMAEGIGWDSHKPGDDGLAH</sequence>
<keyword evidence="5" id="KW-0496">Mitochondrion</keyword>
<accession>A0ABD1Z829</accession>
<evidence type="ECO:0000313" key="9">
    <source>
        <dbReference type="Proteomes" id="UP001605036"/>
    </source>
</evidence>
<dbReference type="Proteomes" id="UP001605036">
    <property type="component" value="Unassembled WGS sequence"/>
</dbReference>
<dbReference type="PANTHER" id="PTHR48182">
    <property type="entry name" value="PROTEIN SERAC1"/>
    <property type="match status" value="1"/>
</dbReference>
<evidence type="ECO:0000313" key="8">
    <source>
        <dbReference type="EMBL" id="KAL2643569.1"/>
    </source>
</evidence>
<feature type="domain" description="NB-ARC" evidence="7">
    <location>
        <begin position="101"/>
        <end position="233"/>
    </location>
</feature>
<comment type="caution">
    <text evidence="8">The sequence shown here is derived from an EMBL/GenBank/DDBJ whole genome shotgun (WGS) entry which is preliminary data.</text>
</comment>
<dbReference type="GO" id="GO:0016020">
    <property type="term" value="C:membrane"/>
    <property type="evidence" value="ECO:0007669"/>
    <property type="project" value="UniProtKB-SubCell"/>
</dbReference>
<dbReference type="GO" id="GO:0005783">
    <property type="term" value="C:endoplasmic reticulum"/>
    <property type="evidence" value="ECO:0007669"/>
    <property type="project" value="UniProtKB-SubCell"/>
</dbReference>
<dbReference type="AlphaFoldDB" id="A0ABD1Z829"/>
<evidence type="ECO:0000256" key="2">
    <source>
        <dbReference type="ARBA" id="ARBA00004240"/>
    </source>
</evidence>
<keyword evidence="6" id="KW-0472">Membrane</keyword>
<evidence type="ECO:0000256" key="4">
    <source>
        <dbReference type="ARBA" id="ARBA00022824"/>
    </source>
</evidence>
<evidence type="ECO:0000256" key="3">
    <source>
        <dbReference type="ARBA" id="ARBA00004370"/>
    </source>
</evidence>
<dbReference type="Pfam" id="PF00931">
    <property type="entry name" value="NB-ARC"/>
    <property type="match status" value="1"/>
</dbReference>
<dbReference type="InterPro" id="IPR002182">
    <property type="entry name" value="NB-ARC"/>
</dbReference>
<gene>
    <name evidence="8" type="ORF">R1flu_011156</name>
</gene>
<dbReference type="EMBL" id="JBHFFA010000002">
    <property type="protein sequence ID" value="KAL2643569.1"/>
    <property type="molecule type" value="Genomic_DNA"/>
</dbReference>
<dbReference type="GO" id="GO:0005739">
    <property type="term" value="C:mitochondrion"/>
    <property type="evidence" value="ECO:0007669"/>
    <property type="project" value="UniProtKB-SubCell"/>
</dbReference>
<protein>
    <recommendedName>
        <fullName evidence="7">NB-ARC domain-containing protein</fullName>
    </recommendedName>
</protein>
<name>A0ABD1Z829_9MARC</name>
<organism evidence="8 9">
    <name type="scientific">Riccia fluitans</name>
    <dbReference type="NCBI Taxonomy" id="41844"/>
    <lineage>
        <taxon>Eukaryota</taxon>
        <taxon>Viridiplantae</taxon>
        <taxon>Streptophyta</taxon>
        <taxon>Embryophyta</taxon>
        <taxon>Marchantiophyta</taxon>
        <taxon>Marchantiopsida</taxon>
        <taxon>Marchantiidae</taxon>
        <taxon>Marchantiales</taxon>
        <taxon>Ricciaceae</taxon>
        <taxon>Riccia</taxon>
    </lineage>
</organism>
<evidence type="ECO:0000256" key="6">
    <source>
        <dbReference type="ARBA" id="ARBA00023136"/>
    </source>
</evidence>
<dbReference type="Gene3D" id="3.40.50.300">
    <property type="entry name" value="P-loop containing nucleotide triphosphate hydrolases"/>
    <property type="match status" value="1"/>
</dbReference>
<dbReference type="PANTHER" id="PTHR48182:SF2">
    <property type="entry name" value="PROTEIN SERAC1"/>
    <property type="match status" value="1"/>
</dbReference>
<evidence type="ECO:0000259" key="7">
    <source>
        <dbReference type="Pfam" id="PF00931"/>
    </source>
</evidence>
<evidence type="ECO:0000256" key="1">
    <source>
        <dbReference type="ARBA" id="ARBA00004173"/>
    </source>
</evidence>